<gene>
    <name evidence="2" type="ORF">MoryE10_02390</name>
</gene>
<dbReference type="Pfam" id="PF05940">
    <property type="entry name" value="NnrS"/>
    <property type="match status" value="1"/>
</dbReference>
<feature type="transmembrane region" description="Helical" evidence="1">
    <location>
        <begin position="58"/>
        <end position="77"/>
    </location>
</feature>
<feature type="transmembrane region" description="Helical" evidence="1">
    <location>
        <begin position="334"/>
        <end position="352"/>
    </location>
</feature>
<feature type="transmembrane region" description="Helical" evidence="1">
    <location>
        <begin position="358"/>
        <end position="378"/>
    </location>
</feature>
<organism evidence="2 3">
    <name type="scientific">Methylogaea oryzae</name>
    <dbReference type="NCBI Taxonomy" id="1295382"/>
    <lineage>
        <taxon>Bacteria</taxon>
        <taxon>Pseudomonadati</taxon>
        <taxon>Pseudomonadota</taxon>
        <taxon>Gammaproteobacteria</taxon>
        <taxon>Methylococcales</taxon>
        <taxon>Methylococcaceae</taxon>
        <taxon>Methylogaea</taxon>
    </lineage>
</organism>
<keyword evidence="3" id="KW-1185">Reference proteome</keyword>
<dbReference type="AlphaFoldDB" id="A0A8D4VKQ9"/>
<name>A0A8D4VKQ9_9GAMM</name>
<feature type="transmembrane region" description="Helical" evidence="1">
    <location>
        <begin position="109"/>
        <end position="128"/>
    </location>
</feature>
<feature type="transmembrane region" description="Helical" evidence="1">
    <location>
        <begin position="215"/>
        <end position="232"/>
    </location>
</feature>
<evidence type="ECO:0000313" key="2">
    <source>
        <dbReference type="EMBL" id="BBL69633.1"/>
    </source>
</evidence>
<evidence type="ECO:0000256" key="1">
    <source>
        <dbReference type="SAM" id="Phobius"/>
    </source>
</evidence>
<feature type="transmembrane region" description="Helical" evidence="1">
    <location>
        <begin position="301"/>
        <end position="322"/>
    </location>
</feature>
<feature type="transmembrane region" description="Helical" evidence="1">
    <location>
        <begin position="84"/>
        <end position="103"/>
    </location>
</feature>
<evidence type="ECO:0000313" key="3">
    <source>
        <dbReference type="Proteomes" id="UP000824988"/>
    </source>
</evidence>
<keyword evidence="1" id="KW-0472">Membrane</keyword>
<dbReference type="KEGG" id="moz:MoryE10_02390"/>
<proteinExistence type="predicted"/>
<dbReference type="Proteomes" id="UP000824988">
    <property type="component" value="Chromosome"/>
</dbReference>
<keyword evidence="1" id="KW-0812">Transmembrane</keyword>
<dbReference type="RefSeq" id="WP_221047979.1">
    <property type="nucleotide sequence ID" value="NZ_AP019782.1"/>
</dbReference>
<keyword evidence="1" id="KW-1133">Transmembrane helix</keyword>
<dbReference type="InterPro" id="IPR010266">
    <property type="entry name" value="NnrS"/>
</dbReference>
<feature type="transmembrane region" description="Helical" evidence="1">
    <location>
        <begin position="20"/>
        <end position="38"/>
    </location>
</feature>
<sequence>MKLPAIHSSLLFSYAFRPFFLLVGVYAVLAVMGWGLYLGGFMDWPSALPASVRHGHEMLFGFAGGAIAGFLLTAVATWTSRPPVAGGALMALCAVWLLARLAAFLPDGLWLWGGASVLFWAGLLGLMAREVVAARNARNYKVAPLLAAFLLAEVAFFAAAPDGDWVMQAALRAGLFLVLGMIFLVGGRIIPSFTQNWLRANRPDIAVQLPSFDRLDLAAVAAGAVFAAGFVLWPTQRIVGFAGLAAALLHAWRLLRWRGWLARREPLLWVLHVGYGWIPVGFGLLGWGVSRQLVGLVDSGLHALTYGAIGTLILGVAARVALGHTGRPLQAFPAMTAAFCLLTLGAALRLIAPVGGALMGLSAVLWLVSYGLFLWRYAPILLAPRRG</sequence>
<accession>A0A8D4VKQ9</accession>
<feature type="transmembrane region" description="Helical" evidence="1">
    <location>
        <begin position="238"/>
        <end position="255"/>
    </location>
</feature>
<dbReference type="EMBL" id="AP019782">
    <property type="protein sequence ID" value="BBL69633.1"/>
    <property type="molecule type" value="Genomic_DNA"/>
</dbReference>
<feature type="transmembrane region" description="Helical" evidence="1">
    <location>
        <begin position="173"/>
        <end position="194"/>
    </location>
</feature>
<feature type="transmembrane region" description="Helical" evidence="1">
    <location>
        <begin position="267"/>
        <end position="289"/>
    </location>
</feature>
<feature type="transmembrane region" description="Helical" evidence="1">
    <location>
        <begin position="140"/>
        <end position="161"/>
    </location>
</feature>
<reference evidence="2" key="1">
    <citation type="submission" date="2019-06" db="EMBL/GenBank/DDBJ databases">
        <title>Complete genome sequence of Methylogaea oryzae strain JCM16910.</title>
        <authorList>
            <person name="Asakawa S."/>
        </authorList>
    </citation>
    <scope>NUCLEOTIDE SEQUENCE</scope>
    <source>
        <strain evidence="2">E10</strain>
    </source>
</reference>
<protein>
    <submittedName>
        <fullName evidence="2">Short-chain dehydrogenase</fullName>
    </submittedName>
</protein>